<dbReference type="PANTHER" id="PTHR30006:SF2">
    <property type="entry name" value="ABC TRANSPORTER SUBSTRATE-BINDING PROTEIN"/>
    <property type="match status" value="1"/>
</dbReference>
<evidence type="ECO:0000256" key="1">
    <source>
        <dbReference type="ARBA" id="ARBA00022729"/>
    </source>
</evidence>
<organism evidence="3 4">
    <name type="scientific">Mesorhizobium helmanticense</name>
    <dbReference type="NCBI Taxonomy" id="1776423"/>
    <lineage>
        <taxon>Bacteria</taxon>
        <taxon>Pseudomonadati</taxon>
        <taxon>Pseudomonadota</taxon>
        <taxon>Alphaproteobacteria</taxon>
        <taxon>Hyphomicrobiales</taxon>
        <taxon>Phyllobacteriaceae</taxon>
        <taxon>Mesorhizobium</taxon>
    </lineage>
</organism>
<dbReference type="InterPro" id="IPR006311">
    <property type="entry name" value="TAT_signal"/>
</dbReference>
<reference evidence="3 4" key="1">
    <citation type="submission" date="2018-03" db="EMBL/GenBank/DDBJ databases">
        <title>Genome sequence of the symbiotic type strain Mesorhizobium helmanticense CSLC115NT isolated from Lotus corniculatus nodules.</title>
        <authorList>
            <person name="Sannazzaro A.I."/>
            <person name="Torres Tejerizo G.A."/>
            <person name="Dip D."/>
            <person name="Caballero M."/>
            <person name="Pistorio M."/>
            <person name="Estrella M.J."/>
        </authorList>
    </citation>
    <scope>NUCLEOTIDE SEQUENCE [LARGE SCALE GENOMIC DNA]</scope>
    <source>
        <strain evidence="3 4">CSLC115N</strain>
    </source>
</reference>
<dbReference type="Proteomes" id="UP000240259">
    <property type="component" value="Unassembled WGS sequence"/>
</dbReference>
<dbReference type="NCBIfam" id="TIGR01409">
    <property type="entry name" value="TAT_signal_seq"/>
    <property type="match status" value="1"/>
</dbReference>
<dbReference type="PROSITE" id="PS51318">
    <property type="entry name" value="TAT"/>
    <property type="match status" value="1"/>
</dbReference>
<gene>
    <name evidence="3" type="ORF">C9427_32370</name>
</gene>
<evidence type="ECO:0000313" key="3">
    <source>
        <dbReference type="EMBL" id="PTE06338.1"/>
    </source>
</evidence>
<proteinExistence type="predicted"/>
<dbReference type="EMBL" id="PZJX01000074">
    <property type="protein sequence ID" value="PTE06338.1"/>
    <property type="molecule type" value="Genomic_DNA"/>
</dbReference>
<dbReference type="PANTHER" id="PTHR30006">
    <property type="entry name" value="THIAMINE-BINDING PERIPLASMIC PROTEIN-RELATED"/>
    <property type="match status" value="1"/>
</dbReference>
<dbReference type="SUPFAM" id="SSF53850">
    <property type="entry name" value="Periplasmic binding protein-like II"/>
    <property type="match status" value="1"/>
</dbReference>
<evidence type="ECO:0000256" key="2">
    <source>
        <dbReference type="ARBA" id="ARBA00022764"/>
    </source>
</evidence>
<dbReference type="InterPro" id="IPR006059">
    <property type="entry name" value="SBP"/>
</dbReference>
<accession>A0A2T4IL16</accession>
<dbReference type="Pfam" id="PF13416">
    <property type="entry name" value="SBP_bac_8"/>
    <property type="match status" value="1"/>
</dbReference>
<sequence>MTALHSTASKNKGNNEMFENPVSRRKFLKDAATATAIGTLGSFAASKAYAADTITAVEWGGSYVDGIKKIAAKQSDVQVNWQLHSGGAAAILPKIKATWPNPGIDLLTGWDLSLQAIAREGWAEPVTVEKVPNLADIPKKLLIKDSAGNVINIPRSISSIFWFYREDNAPFAITKIDDLLDPRLAGKVCFPAPQCNSNLQMVALALHKGGDERNMEPAWDFVKKLARSGNIGRVATADTDITNSISSGETCVSFQAGSFVINLARDFKIKYLTKMDQDSGFRTFLYQEAWCVLKGGHTDAAFRFANFAINAENNDEFNRSIAGIPVNIKAKTSDEVKPMVFNEEEMDKYIHIPDWAYVSEQADAWLKRWEQEIVPLL</sequence>
<comment type="caution">
    <text evidence="3">The sequence shown here is derived from an EMBL/GenBank/DDBJ whole genome shotgun (WGS) entry which is preliminary data.</text>
</comment>
<protein>
    <submittedName>
        <fullName evidence="3">ABC transporter</fullName>
    </submittedName>
</protein>
<dbReference type="InterPro" id="IPR019546">
    <property type="entry name" value="TAT_signal_bac_arc"/>
</dbReference>
<keyword evidence="4" id="KW-1185">Reference proteome</keyword>
<dbReference type="Gene3D" id="3.40.190.10">
    <property type="entry name" value="Periplasmic binding protein-like II"/>
    <property type="match status" value="2"/>
</dbReference>
<dbReference type="AlphaFoldDB" id="A0A2T4IL16"/>
<name>A0A2T4IL16_9HYPH</name>
<keyword evidence="2" id="KW-0574">Periplasm</keyword>
<keyword evidence="1" id="KW-0732">Signal</keyword>
<evidence type="ECO:0000313" key="4">
    <source>
        <dbReference type="Proteomes" id="UP000240259"/>
    </source>
</evidence>